<reference evidence="9" key="1">
    <citation type="submission" date="2021-08" db="EMBL/GenBank/DDBJ databases">
        <title>WGS assembly of Ceratopteris richardii.</title>
        <authorList>
            <person name="Marchant D.B."/>
            <person name="Chen G."/>
            <person name="Jenkins J."/>
            <person name="Shu S."/>
            <person name="Leebens-Mack J."/>
            <person name="Grimwood J."/>
            <person name="Schmutz J."/>
            <person name="Soltis P."/>
            <person name="Soltis D."/>
            <person name="Chen Z.-H."/>
        </authorList>
    </citation>
    <scope>NUCLEOTIDE SEQUENCE</scope>
    <source>
        <strain evidence="9">Whitten #5841</strain>
        <tissue evidence="9">Leaf</tissue>
    </source>
</reference>
<feature type="domain" description="PARP catalytic" evidence="8">
    <location>
        <begin position="193"/>
        <end position="414"/>
    </location>
</feature>
<dbReference type="AlphaFoldDB" id="A0A8T2T281"/>
<dbReference type="GO" id="GO:0003950">
    <property type="term" value="F:NAD+ poly-ADP-ribosyltransferase activity"/>
    <property type="evidence" value="ECO:0007669"/>
    <property type="project" value="UniProtKB-UniRule"/>
</dbReference>
<dbReference type="Pfam" id="PF23467">
    <property type="entry name" value="WWE_5"/>
    <property type="match status" value="1"/>
</dbReference>
<proteinExistence type="predicted"/>
<dbReference type="EMBL" id="CM035420">
    <property type="protein sequence ID" value="KAH7404224.1"/>
    <property type="molecule type" value="Genomic_DNA"/>
</dbReference>
<gene>
    <name evidence="9" type="ORF">KP509_15G016500</name>
</gene>
<evidence type="ECO:0000256" key="2">
    <source>
        <dbReference type="ARBA" id="ARBA00022473"/>
    </source>
</evidence>
<evidence type="ECO:0000256" key="6">
    <source>
        <dbReference type="SAM" id="MobiDB-lite"/>
    </source>
</evidence>
<dbReference type="Pfam" id="PF12174">
    <property type="entry name" value="RST"/>
    <property type="match status" value="1"/>
</dbReference>
<evidence type="ECO:0000259" key="7">
    <source>
        <dbReference type="PROSITE" id="PS50918"/>
    </source>
</evidence>
<keyword evidence="5" id="KW-0808">Transferase</keyword>
<dbReference type="GO" id="GO:0005634">
    <property type="term" value="C:nucleus"/>
    <property type="evidence" value="ECO:0007669"/>
    <property type="project" value="UniProtKB-SubCell"/>
</dbReference>
<dbReference type="InterPro" id="IPR044964">
    <property type="entry name" value="RCD1/SRO1-5"/>
</dbReference>
<dbReference type="PANTHER" id="PTHR32263:SF12">
    <property type="entry name" value="INACTIVE POLY [ADP-RIBOSE] POLYMERASE SRO4-RELATED"/>
    <property type="match status" value="1"/>
</dbReference>
<feature type="domain" description="WWE" evidence="7">
    <location>
        <begin position="50"/>
        <end position="126"/>
    </location>
</feature>
<dbReference type="InterPro" id="IPR037197">
    <property type="entry name" value="WWE_dom_sf"/>
</dbReference>
<comment type="caution">
    <text evidence="9">The sequence shown here is derived from an EMBL/GenBank/DDBJ whole genome shotgun (WGS) entry which is preliminary data.</text>
</comment>
<dbReference type="Gene3D" id="3.90.228.10">
    <property type="match status" value="1"/>
</dbReference>
<dbReference type="Pfam" id="PF00644">
    <property type="entry name" value="PARP"/>
    <property type="match status" value="1"/>
</dbReference>
<dbReference type="Gene3D" id="3.30.720.50">
    <property type="match status" value="1"/>
</dbReference>
<name>A0A8T2T281_CERRI</name>
<keyword evidence="3" id="KW-0346">Stress response</keyword>
<dbReference type="InterPro" id="IPR057823">
    <property type="entry name" value="WWE_RCD1"/>
</dbReference>
<evidence type="ECO:0000259" key="8">
    <source>
        <dbReference type="PROSITE" id="PS51059"/>
    </source>
</evidence>
<dbReference type="EMBL" id="CM035420">
    <property type="protein sequence ID" value="KAH7404228.1"/>
    <property type="molecule type" value="Genomic_DNA"/>
</dbReference>
<evidence type="ECO:0000256" key="4">
    <source>
        <dbReference type="ARBA" id="ARBA00023242"/>
    </source>
</evidence>
<keyword evidence="4" id="KW-0539">Nucleus</keyword>
<protein>
    <recommendedName>
        <fullName evidence="5">Poly [ADP-ribose] polymerase</fullName>
        <shortName evidence="5">PARP</shortName>
        <ecNumber evidence="5">2.4.2.-</ecNumber>
    </recommendedName>
</protein>
<accession>A0A8T2T281</accession>
<keyword evidence="5" id="KW-0520">NAD</keyword>
<feature type="region of interest" description="Disordered" evidence="6">
    <location>
        <begin position="524"/>
        <end position="545"/>
    </location>
</feature>
<dbReference type="InterPro" id="IPR022003">
    <property type="entry name" value="RST"/>
</dbReference>
<sequence length="545" mass="61730">MENDGLHSDLCCTRKLENKILHSDVCRKRKPENRTHGSSCWYRKSVIDEQRSSSVDEKLGKQLRFWYLSNKKWRGFADEITAAIRFPFTAHQKRVKFSISDQLYVIDFPHMLQLNIKTGYIRSIAWVDCSGKFVTPEKCVEGHSRHWLSLLRHKTQMASSAFVKEDSASFQQTLSPHRKSGSFQCRDYLAGMEPCSDVSMELGNSGSLVESKDQAYSLVKDKFITGLGSFAEYMSVLAIHRCLFEGKSAVKRLETFQKQIQAVKPVKGNENICYAWHGSSKEEILGIVSQGFQRPQLQSEGAEYGSDVCLAPERNAFLGAMWSDSDEQGVHYILLCKVILGKMEQTPKDLEQFFLSSNDRDTLVDDFRHPSQYVVCSTRVNTHILPEFVVSFKPSACCKSLFLAMKTRSYSSVRCCLPCKQFQFQTSTRHHGTDLRDSSKLEIGAHDSFPPARLRMESQSPGITFQHLLLMMKQTVDPCSFLILQKLHTEFQAGRLPRKALVNVIRALAGDALLLECLIGKQKSTNGEPGPESNAAKSLYLSERQ</sequence>
<dbReference type="OrthoDB" id="6133115at2759"/>
<dbReference type="EC" id="2.4.2.-" evidence="5"/>
<dbReference type="PANTHER" id="PTHR32263">
    <property type="entry name" value="INACTIVE POLY [ADP-RIBOSE] POLYMERASE SRO4-RELATED"/>
    <property type="match status" value="1"/>
</dbReference>
<dbReference type="SUPFAM" id="SSF56399">
    <property type="entry name" value="ADP-ribosylation"/>
    <property type="match status" value="1"/>
</dbReference>
<keyword evidence="10" id="KW-1185">Reference proteome</keyword>
<evidence type="ECO:0000313" key="9">
    <source>
        <dbReference type="EMBL" id="KAH7404224.1"/>
    </source>
</evidence>
<evidence type="ECO:0000256" key="3">
    <source>
        <dbReference type="ARBA" id="ARBA00023016"/>
    </source>
</evidence>
<comment type="subcellular location">
    <subcellularLocation>
        <location evidence="1">Nucleus</location>
    </subcellularLocation>
</comment>
<dbReference type="InterPro" id="IPR012317">
    <property type="entry name" value="Poly(ADP-ribose)pol_cat_dom"/>
</dbReference>
<dbReference type="Proteomes" id="UP000825935">
    <property type="component" value="Chromosome 15"/>
</dbReference>
<dbReference type="SUPFAM" id="SSF117839">
    <property type="entry name" value="WWE domain"/>
    <property type="match status" value="1"/>
</dbReference>
<organism evidence="9 10">
    <name type="scientific">Ceratopteris richardii</name>
    <name type="common">Triangle waterfern</name>
    <dbReference type="NCBI Taxonomy" id="49495"/>
    <lineage>
        <taxon>Eukaryota</taxon>
        <taxon>Viridiplantae</taxon>
        <taxon>Streptophyta</taxon>
        <taxon>Embryophyta</taxon>
        <taxon>Tracheophyta</taxon>
        <taxon>Polypodiopsida</taxon>
        <taxon>Polypodiidae</taxon>
        <taxon>Polypodiales</taxon>
        <taxon>Pteridineae</taxon>
        <taxon>Pteridaceae</taxon>
        <taxon>Parkerioideae</taxon>
        <taxon>Ceratopteris</taxon>
    </lineage>
</organism>
<evidence type="ECO:0000313" key="10">
    <source>
        <dbReference type="Proteomes" id="UP000825935"/>
    </source>
</evidence>
<dbReference type="InterPro" id="IPR004170">
    <property type="entry name" value="WWE_dom"/>
</dbReference>
<evidence type="ECO:0000256" key="1">
    <source>
        <dbReference type="ARBA" id="ARBA00004123"/>
    </source>
</evidence>
<dbReference type="PROSITE" id="PS51059">
    <property type="entry name" value="PARP_CATALYTIC"/>
    <property type="match status" value="1"/>
</dbReference>
<dbReference type="PROSITE" id="PS50918">
    <property type="entry name" value="WWE"/>
    <property type="match status" value="1"/>
</dbReference>
<evidence type="ECO:0000256" key="5">
    <source>
        <dbReference type="RuleBase" id="RU362114"/>
    </source>
</evidence>
<keyword evidence="2" id="KW-0217">Developmental protein</keyword>
<keyword evidence="5" id="KW-0328">Glycosyltransferase</keyword>